<dbReference type="EMBL" id="KV417834">
    <property type="protein sequence ID" value="KZP05519.1"/>
    <property type="molecule type" value="Genomic_DNA"/>
</dbReference>
<gene>
    <name evidence="2" type="ORF">FIBSPDRAFT_877464</name>
</gene>
<keyword evidence="3" id="KW-1185">Reference proteome</keyword>
<evidence type="ECO:0000313" key="3">
    <source>
        <dbReference type="Proteomes" id="UP000076532"/>
    </source>
</evidence>
<feature type="region of interest" description="Disordered" evidence="1">
    <location>
        <begin position="77"/>
        <end position="133"/>
    </location>
</feature>
<reference evidence="2 3" key="1">
    <citation type="journal article" date="2016" name="Mol. Biol. Evol.">
        <title>Comparative Genomics of Early-Diverging Mushroom-Forming Fungi Provides Insights into the Origins of Lignocellulose Decay Capabilities.</title>
        <authorList>
            <person name="Nagy L.G."/>
            <person name="Riley R."/>
            <person name="Tritt A."/>
            <person name="Adam C."/>
            <person name="Daum C."/>
            <person name="Floudas D."/>
            <person name="Sun H."/>
            <person name="Yadav J.S."/>
            <person name="Pangilinan J."/>
            <person name="Larsson K.H."/>
            <person name="Matsuura K."/>
            <person name="Barry K."/>
            <person name="Labutti K."/>
            <person name="Kuo R."/>
            <person name="Ohm R.A."/>
            <person name="Bhattacharya S.S."/>
            <person name="Shirouzu T."/>
            <person name="Yoshinaga Y."/>
            <person name="Martin F.M."/>
            <person name="Grigoriev I.V."/>
            <person name="Hibbett D.S."/>
        </authorList>
    </citation>
    <scope>NUCLEOTIDE SEQUENCE [LARGE SCALE GENOMIC DNA]</scope>
    <source>
        <strain evidence="2 3">CBS 109695</strain>
    </source>
</reference>
<dbReference type="AlphaFoldDB" id="A0A167VZ00"/>
<name>A0A167VZ00_9AGAM</name>
<proteinExistence type="predicted"/>
<evidence type="ECO:0000313" key="2">
    <source>
        <dbReference type="EMBL" id="KZP05519.1"/>
    </source>
</evidence>
<protein>
    <submittedName>
        <fullName evidence="2">Uncharacterized protein</fullName>
    </submittedName>
</protein>
<sequence length="133" mass="14957">MQPPPSPCALATYHALPSQPTSTHPPFLDIHTYIDTLFTFIPTYLFPSFSKTHTTPTHTQYQRRVIGASFFSLRACHTSRHTHQPHADPTPSSASKSRSDDALAVRPQPHLTSRQHAPRSAMLTPRQRHRTSP</sequence>
<organism evidence="2 3">
    <name type="scientific">Athelia psychrophila</name>
    <dbReference type="NCBI Taxonomy" id="1759441"/>
    <lineage>
        <taxon>Eukaryota</taxon>
        <taxon>Fungi</taxon>
        <taxon>Dikarya</taxon>
        <taxon>Basidiomycota</taxon>
        <taxon>Agaricomycotina</taxon>
        <taxon>Agaricomycetes</taxon>
        <taxon>Agaricomycetidae</taxon>
        <taxon>Atheliales</taxon>
        <taxon>Atheliaceae</taxon>
        <taxon>Athelia</taxon>
    </lineage>
</organism>
<accession>A0A167VZ00</accession>
<feature type="non-terminal residue" evidence="2">
    <location>
        <position position="133"/>
    </location>
</feature>
<evidence type="ECO:0000256" key="1">
    <source>
        <dbReference type="SAM" id="MobiDB-lite"/>
    </source>
</evidence>
<dbReference type="Proteomes" id="UP000076532">
    <property type="component" value="Unassembled WGS sequence"/>
</dbReference>